<proteinExistence type="predicted"/>
<dbReference type="InterPro" id="IPR014830">
    <property type="entry name" value="Glycolipid_transfer_prot_dom"/>
</dbReference>
<gene>
    <name evidence="3" type="ORF">PVAND_002262</name>
</gene>
<dbReference type="AlphaFoldDB" id="A0A9J6BRN6"/>
<dbReference type="PANTHER" id="PTHR10219:SF25">
    <property type="entry name" value="PLECKSTRIN HOMOLOGY DOMAIN-CONTAINING FAMILY A MEMBER 8"/>
    <property type="match status" value="1"/>
</dbReference>
<dbReference type="EMBL" id="JADBJN010000003">
    <property type="protein sequence ID" value="KAG5672107.1"/>
    <property type="molecule type" value="Genomic_DNA"/>
</dbReference>
<sequence>MRSSLLIDQNCFKIMTTQPRLSFKGLKGFPEEIDSSGKTLTLPFLEASNEVIEIIESFGKLFKPIVMDMRGNTRQLLELYNKDTKNWMYLEDMVLFAPELGCRSWMLWLKRALELIERFFTYILNDEEILAQKSDSLQPHLLKSYDEVLKPYHGFFIQKTFSMLYRFVPSRKSLLGENEYFEENINSLRVYLPKFRMHIIKIDRFLKENGFDDQTKV</sequence>
<comment type="caution">
    <text evidence="3">The sequence shown here is derived from an EMBL/GenBank/DDBJ whole genome shotgun (WGS) entry which is preliminary data.</text>
</comment>
<feature type="domain" description="Glycolipid transfer protein" evidence="2">
    <location>
        <begin position="41"/>
        <end position="175"/>
    </location>
</feature>
<dbReference type="InterPro" id="IPR036497">
    <property type="entry name" value="GLTP_sf"/>
</dbReference>
<dbReference type="GO" id="GO:1902388">
    <property type="term" value="F:ceramide 1-phosphate transfer activity"/>
    <property type="evidence" value="ECO:0007669"/>
    <property type="project" value="TreeGrafter"/>
</dbReference>
<dbReference type="PANTHER" id="PTHR10219">
    <property type="entry name" value="GLYCOLIPID TRANSFER PROTEIN-RELATED"/>
    <property type="match status" value="1"/>
</dbReference>
<dbReference type="GO" id="GO:0005829">
    <property type="term" value="C:cytosol"/>
    <property type="evidence" value="ECO:0007669"/>
    <property type="project" value="TreeGrafter"/>
</dbReference>
<dbReference type="GO" id="GO:0016020">
    <property type="term" value="C:membrane"/>
    <property type="evidence" value="ECO:0007669"/>
    <property type="project" value="TreeGrafter"/>
</dbReference>
<protein>
    <recommendedName>
        <fullName evidence="2">Glycolipid transfer protein domain-containing protein</fullName>
    </recommendedName>
</protein>
<name>A0A9J6BRN6_POLVA</name>
<keyword evidence="1" id="KW-0813">Transport</keyword>
<dbReference type="Proteomes" id="UP001107558">
    <property type="component" value="Chromosome 3"/>
</dbReference>
<dbReference type="Pfam" id="PF08718">
    <property type="entry name" value="GLTP"/>
    <property type="match status" value="1"/>
</dbReference>
<evidence type="ECO:0000256" key="1">
    <source>
        <dbReference type="ARBA" id="ARBA00022448"/>
    </source>
</evidence>
<evidence type="ECO:0000259" key="2">
    <source>
        <dbReference type="Pfam" id="PF08718"/>
    </source>
</evidence>
<reference evidence="3" key="1">
    <citation type="submission" date="2021-03" db="EMBL/GenBank/DDBJ databases">
        <title>Chromosome level genome of the anhydrobiotic midge Polypedilum vanderplanki.</title>
        <authorList>
            <person name="Yoshida Y."/>
            <person name="Kikawada T."/>
            <person name="Gusev O."/>
        </authorList>
    </citation>
    <scope>NUCLEOTIDE SEQUENCE</scope>
    <source>
        <strain evidence="3">NIAS01</strain>
        <tissue evidence="3">Whole body or cell culture</tissue>
    </source>
</reference>
<dbReference type="SUPFAM" id="SSF110004">
    <property type="entry name" value="Glycolipid transfer protein, GLTP"/>
    <property type="match status" value="1"/>
</dbReference>
<dbReference type="GO" id="GO:1902387">
    <property type="term" value="F:ceramide 1-phosphate binding"/>
    <property type="evidence" value="ECO:0007669"/>
    <property type="project" value="TreeGrafter"/>
</dbReference>
<accession>A0A9J6BRN6</accession>
<dbReference type="OrthoDB" id="205255at2759"/>
<organism evidence="3 4">
    <name type="scientific">Polypedilum vanderplanki</name>
    <name type="common">Sleeping chironomid midge</name>
    <dbReference type="NCBI Taxonomy" id="319348"/>
    <lineage>
        <taxon>Eukaryota</taxon>
        <taxon>Metazoa</taxon>
        <taxon>Ecdysozoa</taxon>
        <taxon>Arthropoda</taxon>
        <taxon>Hexapoda</taxon>
        <taxon>Insecta</taxon>
        <taxon>Pterygota</taxon>
        <taxon>Neoptera</taxon>
        <taxon>Endopterygota</taxon>
        <taxon>Diptera</taxon>
        <taxon>Nematocera</taxon>
        <taxon>Chironomoidea</taxon>
        <taxon>Chironomidae</taxon>
        <taxon>Chironominae</taxon>
        <taxon>Polypedilum</taxon>
        <taxon>Polypedilum</taxon>
    </lineage>
</organism>
<keyword evidence="4" id="KW-1185">Reference proteome</keyword>
<evidence type="ECO:0000313" key="4">
    <source>
        <dbReference type="Proteomes" id="UP001107558"/>
    </source>
</evidence>
<dbReference type="Gene3D" id="1.10.3520.10">
    <property type="entry name" value="Glycolipid transfer protein"/>
    <property type="match status" value="1"/>
</dbReference>
<evidence type="ECO:0000313" key="3">
    <source>
        <dbReference type="EMBL" id="KAG5672107.1"/>
    </source>
</evidence>